<evidence type="ECO:0000256" key="1">
    <source>
        <dbReference type="ARBA" id="ARBA00022741"/>
    </source>
</evidence>
<dbReference type="AlphaFoldDB" id="A0ABD5NPU1"/>
<dbReference type="SUPFAM" id="SSF48452">
    <property type="entry name" value="TPR-like"/>
    <property type="match status" value="3"/>
</dbReference>
<dbReference type="GeneID" id="73902779"/>
<dbReference type="EMBL" id="JBHSAQ010000010">
    <property type="protein sequence ID" value="MFC3958954.1"/>
    <property type="molecule type" value="Genomic_DNA"/>
</dbReference>
<evidence type="ECO:0000313" key="5">
    <source>
        <dbReference type="EMBL" id="MFC3958954.1"/>
    </source>
</evidence>
<evidence type="ECO:0000313" key="6">
    <source>
        <dbReference type="Proteomes" id="UP001595846"/>
    </source>
</evidence>
<comment type="caution">
    <text evidence="5">The sequence shown here is derived from an EMBL/GenBank/DDBJ whole genome shotgun (WGS) entry which is preliminary data.</text>
</comment>
<dbReference type="Pfam" id="PF13191">
    <property type="entry name" value="AAA_16"/>
    <property type="match status" value="1"/>
</dbReference>
<dbReference type="InterPro" id="IPR027417">
    <property type="entry name" value="P-loop_NTPase"/>
</dbReference>
<evidence type="ECO:0000259" key="3">
    <source>
        <dbReference type="Pfam" id="PF13191"/>
    </source>
</evidence>
<sequence length="1064" mass="116188">MDVPGVDDLVLVALDRTPDGSGGALTATEIATRIDLAETVAARVSLLSSLSSMEAEGLVDPVADDGTTERYALTETGSDRAREVFDRYASADVTARNDGEIVEGTLVDVAAAFDLDPVTAMARLSPGGEVTVAETLDSAFVDRSSERDTIESALETAESGESTVIVVVGETGIGKTSLFRECRSLAADRGFETRIGRADPERTDPYHALAEALPRALDHLDRATVPESPSAATNRALDDAAAIRYAAVRDALVERADRTPLLVGIEDLQWADAASLSLLAALLGGLEDVPIAVLVTLRTDESGGADDSVLSDLVEAAACESTVCRLGPFDREAVGELIERRVGRRGVPEACLDAIYEHTGGVGLFVEETVDDLLDRGVIDPQRGTYPESLADVPLPSVIESTIRDRLDRLDAGTRRLLEVAAVAGTTVDVETLRAVLTGDSAHLHDQAHLLVDGRVWERLDEERYRFASHVLRSTVLETLDPDRRVSLERRVADHLSERADPPHAELARRYDRAGELECALDHAMNAGESALDVYAHEDAIDAFQHALGIARDLDRETETIEALESLALVYRLTGEYESAHTHLEYVRNHTDDVDRIRRTYASQAIMDTDVGEVERAIEFADRGLELDGPRSTAYVQLLDVLASVQFQRGDFREAVATARYQYDLAERLDDPLSMGRASFHIGRSHRQLGRAERAVDSLEASRDLLEPLDEPVHLGDCLNELGISYVTTDRFDAGVAAMERCEELAEETGEVRLAIRALNNLGVHALSNGDWEAARERFDRLHELASRVGNDRMRIIALSNEGVIDLETTDVRTARETFETALSLSRSIGHDHQSTFARINLAQVEVLADRLDEADRYATEALERAQADGYVRTEADAMRMQGAIARERGDFQLAVDRQREALDLARESENSMEISKAARDLAESLVATGETETALALCDEAAEYVPDGFRIDRVTLEATRARVLSAAGDPRGGDALRSVLEEVTAIDLAQVELQVRRDLAWLALESGDRRVAIDHLDRGYALAERIRSARHREWFDAALQAVESGCAADALRPLSGPFETTVV</sequence>
<dbReference type="Gene3D" id="3.40.50.300">
    <property type="entry name" value="P-loop containing nucleotide triphosphate hydrolases"/>
    <property type="match status" value="1"/>
</dbReference>
<keyword evidence="1" id="KW-0547">Nucleotide-binding</keyword>
<dbReference type="Pfam" id="PF17874">
    <property type="entry name" value="TPR_MalT"/>
    <property type="match status" value="1"/>
</dbReference>
<dbReference type="InterPro" id="IPR041664">
    <property type="entry name" value="AAA_16"/>
</dbReference>
<keyword evidence="2 5" id="KW-0067">ATP-binding</keyword>
<dbReference type="Proteomes" id="UP001595846">
    <property type="component" value="Unassembled WGS sequence"/>
</dbReference>
<evidence type="ECO:0000259" key="4">
    <source>
        <dbReference type="Pfam" id="PF17874"/>
    </source>
</evidence>
<dbReference type="PANTHER" id="PTHR16305">
    <property type="entry name" value="TESTICULAR SOLUBLE ADENYLYL CYCLASE"/>
    <property type="match status" value="1"/>
</dbReference>
<feature type="domain" description="MalT-like TPR region" evidence="4">
    <location>
        <begin position="794"/>
        <end position="1031"/>
    </location>
</feature>
<dbReference type="PANTHER" id="PTHR16305:SF28">
    <property type="entry name" value="GUANYLATE CYCLASE DOMAIN-CONTAINING PROTEIN"/>
    <property type="match status" value="1"/>
</dbReference>
<dbReference type="InterPro" id="IPR041617">
    <property type="entry name" value="TPR_MalT"/>
</dbReference>
<organism evidence="5 6">
    <name type="scientific">Halovivax cerinus</name>
    <dbReference type="NCBI Taxonomy" id="1487865"/>
    <lineage>
        <taxon>Archaea</taxon>
        <taxon>Methanobacteriati</taxon>
        <taxon>Methanobacteriota</taxon>
        <taxon>Stenosarchaea group</taxon>
        <taxon>Halobacteria</taxon>
        <taxon>Halobacteriales</taxon>
        <taxon>Natrialbaceae</taxon>
        <taxon>Halovivax</taxon>
    </lineage>
</organism>
<gene>
    <name evidence="5" type="ORF">ACFOUR_11330</name>
</gene>
<dbReference type="SUPFAM" id="SSF52540">
    <property type="entry name" value="P-loop containing nucleoside triphosphate hydrolases"/>
    <property type="match status" value="1"/>
</dbReference>
<feature type="domain" description="Orc1-like AAA ATPase" evidence="3">
    <location>
        <begin position="140"/>
        <end position="293"/>
    </location>
</feature>
<dbReference type="SMART" id="SM00028">
    <property type="entry name" value="TPR"/>
    <property type="match status" value="10"/>
</dbReference>
<dbReference type="Gene3D" id="1.25.40.10">
    <property type="entry name" value="Tetratricopeptide repeat domain"/>
    <property type="match status" value="3"/>
</dbReference>
<dbReference type="RefSeq" id="WP_256533648.1">
    <property type="nucleotide sequence ID" value="NZ_CP101824.1"/>
</dbReference>
<dbReference type="InterPro" id="IPR019734">
    <property type="entry name" value="TPR_rpt"/>
</dbReference>
<dbReference type="InterPro" id="IPR011990">
    <property type="entry name" value="TPR-like_helical_dom_sf"/>
</dbReference>
<name>A0ABD5NPU1_9EURY</name>
<dbReference type="GO" id="GO:0005524">
    <property type="term" value="F:ATP binding"/>
    <property type="evidence" value="ECO:0007669"/>
    <property type="project" value="UniProtKB-KW"/>
</dbReference>
<keyword evidence="6" id="KW-1185">Reference proteome</keyword>
<evidence type="ECO:0000256" key="2">
    <source>
        <dbReference type="ARBA" id="ARBA00022840"/>
    </source>
</evidence>
<reference evidence="5 6" key="1">
    <citation type="journal article" date="2019" name="Int. J. Syst. Evol. Microbiol.">
        <title>The Global Catalogue of Microorganisms (GCM) 10K type strain sequencing project: providing services to taxonomists for standard genome sequencing and annotation.</title>
        <authorList>
            <consortium name="The Broad Institute Genomics Platform"/>
            <consortium name="The Broad Institute Genome Sequencing Center for Infectious Disease"/>
            <person name="Wu L."/>
            <person name="Ma J."/>
        </authorList>
    </citation>
    <scope>NUCLEOTIDE SEQUENCE [LARGE SCALE GENOMIC DNA]</scope>
    <source>
        <strain evidence="5 6">IBRC-M 10256</strain>
    </source>
</reference>
<protein>
    <submittedName>
        <fullName evidence="5">ATP-binding protein</fullName>
    </submittedName>
</protein>
<accession>A0ABD5NPU1</accession>
<proteinExistence type="predicted"/>